<dbReference type="GO" id="GO:0003677">
    <property type="term" value="F:DNA binding"/>
    <property type="evidence" value="ECO:0007669"/>
    <property type="project" value="InterPro"/>
</dbReference>
<dbReference type="Pfam" id="PF00196">
    <property type="entry name" value="GerE"/>
    <property type="match status" value="1"/>
</dbReference>
<dbReference type="PROSITE" id="PS50043">
    <property type="entry name" value="HTH_LUXR_2"/>
    <property type="match status" value="1"/>
</dbReference>
<keyword evidence="5" id="KW-1185">Reference proteome</keyword>
<dbReference type="EMBL" id="FOMZ01000013">
    <property type="protein sequence ID" value="SFE42832.1"/>
    <property type="molecule type" value="Genomic_DNA"/>
</dbReference>
<dbReference type="Pfam" id="PF13191">
    <property type="entry name" value="AAA_16"/>
    <property type="match status" value="1"/>
</dbReference>
<dbReference type="InterPro" id="IPR041664">
    <property type="entry name" value="AAA_16"/>
</dbReference>
<dbReference type="InterPro" id="IPR036388">
    <property type="entry name" value="WH-like_DNA-bd_sf"/>
</dbReference>
<dbReference type="SMART" id="SM00421">
    <property type="entry name" value="HTH_LUXR"/>
    <property type="match status" value="1"/>
</dbReference>
<dbReference type="InterPro" id="IPR003593">
    <property type="entry name" value="AAA+_ATPase"/>
</dbReference>
<evidence type="ECO:0000259" key="3">
    <source>
        <dbReference type="PROSITE" id="PS50043"/>
    </source>
</evidence>
<dbReference type="GO" id="GO:0005737">
    <property type="term" value="C:cytoplasm"/>
    <property type="evidence" value="ECO:0007669"/>
    <property type="project" value="TreeGrafter"/>
</dbReference>
<dbReference type="GO" id="GO:0006355">
    <property type="term" value="P:regulation of DNA-templated transcription"/>
    <property type="evidence" value="ECO:0007669"/>
    <property type="project" value="InterPro"/>
</dbReference>
<dbReference type="CDD" id="cd06170">
    <property type="entry name" value="LuxR_C_like"/>
    <property type="match status" value="1"/>
</dbReference>
<feature type="domain" description="HTH luxR-type" evidence="3">
    <location>
        <begin position="872"/>
        <end position="937"/>
    </location>
</feature>
<sequence>MVREHTPILGRDEQWARLDSTVHTSDGTGALLVVRGPSGSGKSALLDAASRNWLRHDVRVLSVSAAVPAPRMFDALLEAVRGRVGDQREPELLEAVAAAARLRPAREDPTHFTPLPLVHELTRALTRLARGKRTVLVLEDVDHVDRESVSALSSLAQGVRAAGGVVLATLGNASRGAHEQLVDLSDSVLDLPPLSDDDITALLPRWTGGQAAVDPTTTEALRTTLGPLFGNPATMRSLVRALRREDRLTVIDEHLCLRSPWEPIALPGDHELLRPVHECGPEGGRIVWCVAVLGELDVNDLPVLAEVADVELHACGRVLDRLVHDEVLREDNGRLRLSVPALGTALGREGAWSAREVHSALVRHMLDRRERGGAVDDSALAHHLVEAGPDFGGERGLEILLHEADRTVETDPERAAERYRAAVHRMRASDRRLPSSLEAMTRLQLSRGYFRELADDLGIVLPALLEALQREGDPAGTSPYAHDDERMLAELAVCWFLVQLHEGYTVGIHDSTRLFDLVTTRDESTEQVRRLFSALFRGRTREAVITLDTLVEIFPAKRGEARPVIAFDEVLLLLQAMEGEHERFLRALSRWQQGHPAERDAPDIERLRDAGSMLDHATALELILGHRPGSRGGGAAHAYQRALRAYHAGEWDEALSVARSLEADRSHPRGSLALHLTRVVAAEICAARGHFRRAENWLARVPRRFACGHLLAWVRCGLRHRRGHTAEAVAEGWREYLHHRDRGSTAGLERLLERLIDYSVRLGDQEGAERMLEQLEAFETRDRTASAREAALLARGMVEADPTRLRDGIESAKRRGDNHRVTRGCAAMGRLLDEPRSWLHEGYELVKQFGSPYGRGVFSELMRSRGIALTRSRGPREPLSSTENRIIDLVSDGYTNRQIAMAVQASEKTVESHLTKLFTRTGCRSRVELATARLEGRLMPA</sequence>
<reference evidence="5" key="1">
    <citation type="submission" date="2016-10" db="EMBL/GenBank/DDBJ databases">
        <authorList>
            <person name="Varghese N."/>
            <person name="Submissions S."/>
        </authorList>
    </citation>
    <scope>NUCLEOTIDE SEQUENCE [LARGE SCALE GENOMIC DNA]</scope>
    <source>
        <strain evidence="5">DSM 45004</strain>
    </source>
</reference>
<dbReference type="InterPro" id="IPR016032">
    <property type="entry name" value="Sig_transdc_resp-reg_C-effctor"/>
</dbReference>
<gene>
    <name evidence="4" type="ORF">SAMN04487819_11393</name>
</gene>
<accession>A0A1I2AG35</accession>
<dbReference type="GO" id="GO:0005524">
    <property type="term" value="F:ATP binding"/>
    <property type="evidence" value="ECO:0007669"/>
    <property type="project" value="UniProtKB-KW"/>
</dbReference>
<name>A0A1I2AG35_9ACTN</name>
<proteinExistence type="predicted"/>
<dbReference type="GO" id="GO:0004016">
    <property type="term" value="F:adenylate cyclase activity"/>
    <property type="evidence" value="ECO:0007669"/>
    <property type="project" value="TreeGrafter"/>
</dbReference>
<evidence type="ECO:0000313" key="5">
    <source>
        <dbReference type="Proteomes" id="UP000198716"/>
    </source>
</evidence>
<dbReference type="SUPFAM" id="SSF52540">
    <property type="entry name" value="P-loop containing nucleoside triphosphate hydrolases"/>
    <property type="match status" value="1"/>
</dbReference>
<dbReference type="AlphaFoldDB" id="A0A1I2AG35"/>
<dbReference type="SUPFAM" id="SSF46894">
    <property type="entry name" value="C-terminal effector domain of the bipartite response regulators"/>
    <property type="match status" value="1"/>
</dbReference>
<dbReference type="InterPro" id="IPR000792">
    <property type="entry name" value="Tscrpt_reg_LuxR_C"/>
</dbReference>
<organism evidence="4 5">
    <name type="scientific">Actinopolyspora alba</name>
    <dbReference type="NCBI Taxonomy" id="673379"/>
    <lineage>
        <taxon>Bacteria</taxon>
        <taxon>Bacillati</taxon>
        <taxon>Actinomycetota</taxon>
        <taxon>Actinomycetes</taxon>
        <taxon>Actinopolysporales</taxon>
        <taxon>Actinopolysporaceae</taxon>
        <taxon>Actinopolyspora</taxon>
        <taxon>Actinopolyspora alba group</taxon>
    </lineage>
</organism>
<dbReference type="RefSeq" id="WP_175496906.1">
    <property type="nucleotide sequence ID" value="NZ_FOMZ01000013.1"/>
</dbReference>
<keyword evidence="2" id="KW-0067">ATP-binding</keyword>
<dbReference type="PANTHER" id="PTHR16305:SF35">
    <property type="entry name" value="TRANSCRIPTIONAL ACTIVATOR DOMAIN"/>
    <property type="match status" value="1"/>
</dbReference>
<evidence type="ECO:0000313" key="4">
    <source>
        <dbReference type="EMBL" id="SFE42832.1"/>
    </source>
</evidence>
<evidence type="ECO:0000256" key="1">
    <source>
        <dbReference type="ARBA" id="ARBA00022741"/>
    </source>
</evidence>
<dbReference type="SMART" id="SM00382">
    <property type="entry name" value="AAA"/>
    <property type="match status" value="1"/>
</dbReference>
<dbReference type="PRINTS" id="PR00038">
    <property type="entry name" value="HTHLUXR"/>
</dbReference>
<dbReference type="Proteomes" id="UP000198716">
    <property type="component" value="Unassembled WGS sequence"/>
</dbReference>
<dbReference type="PANTHER" id="PTHR16305">
    <property type="entry name" value="TESTICULAR SOLUBLE ADENYLYL CYCLASE"/>
    <property type="match status" value="1"/>
</dbReference>
<evidence type="ECO:0000256" key="2">
    <source>
        <dbReference type="ARBA" id="ARBA00022840"/>
    </source>
</evidence>
<dbReference type="Gene3D" id="3.40.50.300">
    <property type="entry name" value="P-loop containing nucleotide triphosphate hydrolases"/>
    <property type="match status" value="1"/>
</dbReference>
<keyword evidence="1" id="KW-0547">Nucleotide-binding</keyword>
<protein>
    <submittedName>
        <fullName evidence="4">Regulatory protein, luxR family</fullName>
    </submittedName>
</protein>
<dbReference type="InterPro" id="IPR027417">
    <property type="entry name" value="P-loop_NTPase"/>
</dbReference>
<dbReference type="Gene3D" id="1.10.10.10">
    <property type="entry name" value="Winged helix-like DNA-binding domain superfamily/Winged helix DNA-binding domain"/>
    <property type="match status" value="1"/>
</dbReference>